<dbReference type="RefSeq" id="WP_018207964.1">
    <property type="nucleotide sequence ID" value="NZ_CP149881.1"/>
</dbReference>
<evidence type="ECO:0000313" key="3">
    <source>
        <dbReference type="Proteomes" id="UP001190825"/>
    </source>
</evidence>
<evidence type="ECO:0000256" key="1">
    <source>
        <dbReference type="SAM" id="MobiDB-lite"/>
    </source>
</evidence>
<gene>
    <name evidence="2" type="ORF">BMJ33_22390</name>
</gene>
<reference evidence="2 3" key="1">
    <citation type="journal article" date="2018" name="FEMS Microbiol. Ecol.">
        <title>Co-invading symbiotic mutualists of Medicago polymorpha retain high ancestral diversity and contain diverse accessory genomes.</title>
        <authorList>
            <person name="Porter S.S."/>
            <person name="Faber-Hammond J.J."/>
            <person name="Friesen M.L."/>
        </authorList>
    </citation>
    <scope>NUCLEOTIDE SEQUENCE [LARGE SCALE GENOMIC DNA]</scope>
    <source>
        <strain evidence="2 3">Str16</strain>
    </source>
</reference>
<name>A0ABX4THA8_9HYPH</name>
<dbReference type="Proteomes" id="UP001190825">
    <property type="component" value="Unassembled WGS sequence"/>
</dbReference>
<sequence length="277" mass="30356">MKDDIPPLRMTVEAGKLTPADAFSAERLESYRHGTTMFVQPITDPQSKKRRKFWAILGLVIKNCETPWRTVKDAANAIKRTFGLMDDGGTTGNVRIMYPRSLNDLSEPEFEEFYEDAMLYLQRVTGVDPETLSKEAPDAGDDPEPPASDLPPETSEGSGGGSLNPSSPAAAATPDRDECIAKFLQFATDEGTAAQWKLENLVPTVKAAWVQQLPDDIPLVEACCRTAEQRIRGEIKGAEATRYLHALAAKPKENGNGRHGGRNQENLRSGQSGRGRD</sequence>
<keyword evidence="3" id="KW-1185">Reference proteome</keyword>
<feature type="compositionally biased region" description="Low complexity" evidence="1">
    <location>
        <begin position="163"/>
        <end position="172"/>
    </location>
</feature>
<evidence type="ECO:0000313" key="2">
    <source>
        <dbReference type="EMBL" id="PLT99656.1"/>
    </source>
</evidence>
<feature type="region of interest" description="Disordered" evidence="1">
    <location>
        <begin position="248"/>
        <end position="277"/>
    </location>
</feature>
<dbReference type="EMBL" id="NBUC01000110">
    <property type="protein sequence ID" value="PLT99656.1"/>
    <property type="molecule type" value="Genomic_DNA"/>
</dbReference>
<organism evidence="2 3">
    <name type="scientific">Sinorhizobium medicae</name>
    <dbReference type="NCBI Taxonomy" id="110321"/>
    <lineage>
        <taxon>Bacteria</taxon>
        <taxon>Pseudomonadati</taxon>
        <taxon>Pseudomonadota</taxon>
        <taxon>Alphaproteobacteria</taxon>
        <taxon>Hyphomicrobiales</taxon>
        <taxon>Rhizobiaceae</taxon>
        <taxon>Sinorhizobium/Ensifer group</taxon>
        <taxon>Sinorhizobium</taxon>
    </lineage>
</organism>
<feature type="region of interest" description="Disordered" evidence="1">
    <location>
        <begin position="131"/>
        <end position="174"/>
    </location>
</feature>
<comment type="caution">
    <text evidence="2">The sequence shown here is derived from an EMBL/GenBank/DDBJ whole genome shotgun (WGS) entry which is preliminary data.</text>
</comment>
<proteinExistence type="predicted"/>
<protein>
    <submittedName>
        <fullName evidence="2">Uncharacterized protein</fullName>
    </submittedName>
</protein>
<accession>A0ABX4THA8</accession>